<dbReference type="Proteomes" id="UP000236340">
    <property type="component" value="Unassembled WGS sequence"/>
</dbReference>
<protein>
    <submittedName>
        <fullName evidence="1">Uncharacterized protein</fullName>
    </submittedName>
</protein>
<dbReference type="OrthoDB" id="5402371at2"/>
<evidence type="ECO:0000313" key="1">
    <source>
        <dbReference type="EMBL" id="PNU20106.1"/>
    </source>
</evidence>
<reference evidence="1 2" key="1">
    <citation type="journal article" date="2018" name="Genome Announc.">
        <title>Genome Sequence of Geothermobacter sp. HR-1 Iron Reducer from the Loihi Seamount.</title>
        <authorList>
            <person name="Smith H."/>
            <person name="Abuyen K."/>
            <person name="Tremblay J."/>
            <person name="Savalia P."/>
            <person name="Perez-Rodriguez I."/>
            <person name="Emerson D."/>
            <person name="Tully B."/>
            <person name="Amend J."/>
        </authorList>
    </citation>
    <scope>NUCLEOTIDE SEQUENCE [LARGE SCALE GENOMIC DNA]</scope>
    <source>
        <strain evidence="1 2">HR-1</strain>
    </source>
</reference>
<organism evidence="1 2">
    <name type="scientific">Geothermobacter hydrogeniphilus</name>
    <dbReference type="NCBI Taxonomy" id="1969733"/>
    <lineage>
        <taxon>Bacteria</taxon>
        <taxon>Pseudomonadati</taxon>
        <taxon>Thermodesulfobacteriota</taxon>
        <taxon>Desulfuromonadia</taxon>
        <taxon>Desulfuromonadales</taxon>
        <taxon>Geothermobacteraceae</taxon>
        <taxon>Geothermobacter</taxon>
    </lineage>
</organism>
<proteinExistence type="predicted"/>
<name>A0A2K2H9W9_9BACT</name>
<comment type="caution">
    <text evidence="1">The sequence shown here is derived from an EMBL/GenBank/DDBJ whole genome shotgun (WGS) entry which is preliminary data.</text>
</comment>
<gene>
    <name evidence="1" type="ORF">C2E25_09330</name>
</gene>
<dbReference type="EMBL" id="PPFX01000018">
    <property type="protein sequence ID" value="PNU20106.1"/>
    <property type="molecule type" value="Genomic_DNA"/>
</dbReference>
<dbReference type="RefSeq" id="WP_103115481.1">
    <property type="nucleotide sequence ID" value="NZ_PPFX01000018.1"/>
</dbReference>
<accession>A0A2K2H9W9</accession>
<evidence type="ECO:0000313" key="2">
    <source>
        <dbReference type="Proteomes" id="UP000236340"/>
    </source>
</evidence>
<dbReference type="AlphaFoldDB" id="A0A2K2H9W9"/>
<sequence>MEASPWICHICDAKGSGESTACSRCYQVTCAAHLAHRSVYNPQSGLFELQPVCVACALNGEK</sequence>